<evidence type="ECO:0000256" key="2">
    <source>
        <dbReference type="ARBA" id="ARBA00004286"/>
    </source>
</evidence>
<keyword evidence="8 10" id="KW-0175">Coiled coil</keyword>
<comment type="caution">
    <text evidence="13">The sequence shown here is derived from an EMBL/GenBank/DDBJ whole genome shotgun (WGS) entry which is preliminary data.</text>
</comment>
<dbReference type="Pfam" id="PF02463">
    <property type="entry name" value="SMC_N"/>
    <property type="match status" value="1"/>
</dbReference>
<sequence>MSHRLRARRSTVDAGEANGAAYDEDAPVDDPEEVHADHEVHDDEAENDQPRTKRQRVNGKQETEDEARFPAGSIVRIRLRNFITYDSVEFRPGPNLNMIIGPNGTGKSSLVCAIALGLGGQPDALGRQKTLQDFIKDGKEKASIEIELKYKGRGGNVTVKRRFKRGAERNANTWHYNGDVVSEKVLREKMAAMKVQVDNLCSFLPQEKVSEFAQMNPRELLIETERAAGNEKLTAWHEQLIKFREDEKKLEGSTTDDKKQLENLESRNAVLERDVARYHERESVVRKIDVLKMKIPWVRYEGTRARWMVARTQKLAARAAYQALEQDTAPLREEHQRIEKEAQGLKAEVQALTHKHNEKVSSRRSGLQARSEALEAAEGQNDDLARKLAGIQKREKDKAKRIEGFKADIAKMEMQIDRLKAQLVEKGILDGEGTSQGAAGGELAELQRQIEAKNVELRAIGEAFTTLHNQESEINEEGRQLRTQKERLYNELQGLDNVRNQRLQLIRQDNPQTYEATMWLRENQHRFEKKVFEPICLEVNAKNAAYADALEANIPWRLMMNFVTQTEADYKLLLNELIDRRKLRVSVFMCARKLDSWHADISVHEIQRMGFDGYLLDYIDGPPEILSVLCQEARLHKIPISNRELTNTAEIERDPRIQAYISVKMSYKIRRAYGNHAVTASQLRDARYMRSSVDTGRKAQLEEELERVTADQETLVQRAKIFTKEMDKKRKQDEDLREEKKALTARRTAIQQQKGQYDRMLNDLGIKQLKLRNFTEEDANGPSIQEQELEIKEQIKEVNIKRAKLALAFQKDIKEAMAIFYRRTIASLRVIQLSAENADVEQRMADAEAQLVRVRADLEAAVAEFEALKAQATRELEEAKAGLEGHSDVVRADYLQMYPDETLEQLETILAEQEARAEMINQTDAGVIADYERRKEEIARIRGRMENAQGRLDEHRAKMLQVRNKWEPELTALVARISTSFAAAFDKIGCAGEVRLAVDEEDYDKWGIDILVKFRDTEKLHHLTGQRQSGGERSVSTILYLMALQALSHTPFRVVDEINQGMDPRNERMVHGEMVRAACQTGTSQYFLITPKLLPDLDYHERMRVLCVFNGPYTLETVNPKQYLARRLAARG</sequence>
<name>A0AAD5TMH8_9FUNG</name>
<protein>
    <recommendedName>
        <fullName evidence="4">Structural maintenance of chromosomes protein 5</fullName>
    </recommendedName>
</protein>
<feature type="coiled-coil region" evidence="10">
    <location>
        <begin position="254"/>
        <end position="281"/>
    </location>
</feature>
<evidence type="ECO:0000256" key="9">
    <source>
        <dbReference type="ARBA" id="ARBA00023242"/>
    </source>
</evidence>
<evidence type="ECO:0000256" key="8">
    <source>
        <dbReference type="ARBA" id="ARBA00023054"/>
    </source>
</evidence>
<keyword evidence="14" id="KW-1185">Reference proteome</keyword>
<keyword evidence="6" id="KW-0547">Nucleotide-binding</keyword>
<feature type="coiled-coil region" evidence="10">
    <location>
        <begin position="698"/>
        <end position="753"/>
    </location>
</feature>
<evidence type="ECO:0000256" key="4">
    <source>
        <dbReference type="ARBA" id="ARBA00018687"/>
    </source>
</evidence>
<keyword evidence="7" id="KW-0067">ATP-binding</keyword>
<evidence type="ECO:0000259" key="12">
    <source>
        <dbReference type="Pfam" id="PF02463"/>
    </source>
</evidence>
<dbReference type="Gene3D" id="3.40.50.300">
    <property type="entry name" value="P-loop containing nucleotide triphosphate hydrolases"/>
    <property type="match status" value="2"/>
</dbReference>
<proteinExistence type="inferred from homology"/>
<feature type="compositionally biased region" description="Acidic residues" evidence="11">
    <location>
        <begin position="22"/>
        <end position="32"/>
    </location>
</feature>
<dbReference type="GO" id="GO:0005524">
    <property type="term" value="F:ATP binding"/>
    <property type="evidence" value="ECO:0007669"/>
    <property type="project" value="UniProtKB-KW"/>
</dbReference>
<dbReference type="GO" id="GO:0003697">
    <property type="term" value="F:single-stranded DNA binding"/>
    <property type="evidence" value="ECO:0007669"/>
    <property type="project" value="TreeGrafter"/>
</dbReference>
<evidence type="ECO:0000256" key="1">
    <source>
        <dbReference type="ARBA" id="ARBA00004123"/>
    </source>
</evidence>
<reference evidence="13" key="1">
    <citation type="submission" date="2020-05" db="EMBL/GenBank/DDBJ databases">
        <title>Phylogenomic resolution of chytrid fungi.</title>
        <authorList>
            <person name="Stajich J.E."/>
            <person name="Amses K."/>
            <person name="Simmons R."/>
            <person name="Seto K."/>
            <person name="Myers J."/>
            <person name="Bonds A."/>
            <person name="Quandt C.A."/>
            <person name="Barry K."/>
            <person name="Liu P."/>
            <person name="Grigoriev I."/>
            <person name="Longcore J.E."/>
            <person name="James T.Y."/>
        </authorList>
    </citation>
    <scope>NUCLEOTIDE SEQUENCE</scope>
    <source>
        <strain evidence="13">JEL0379</strain>
    </source>
</reference>
<feature type="domain" description="RecF/RecN/SMC N-terminal" evidence="12">
    <location>
        <begin position="74"/>
        <end position="1090"/>
    </location>
</feature>
<keyword evidence="5" id="KW-0158">Chromosome</keyword>
<dbReference type="SUPFAM" id="SSF52540">
    <property type="entry name" value="P-loop containing nucleoside triphosphate hydrolases"/>
    <property type="match status" value="1"/>
</dbReference>
<dbReference type="GO" id="GO:0000724">
    <property type="term" value="P:double-strand break repair via homologous recombination"/>
    <property type="evidence" value="ECO:0007669"/>
    <property type="project" value="TreeGrafter"/>
</dbReference>
<feature type="region of interest" description="Disordered" evidence="11">
    <location>
        <begin position="1"/>
        <end position="67"/>
    </location>
</feature>
<evidence type="ECO:0000256" key="7">
    <source>
        <dbReference type="ARBA" id="ARBA00022840"/>
    </source>
</evidence>
<dbReference type="AlphaFoldDB" id="A0AAD5TMH8"/>
<feature type="coiled-coil region" evidence="10">
    <location>
        <begin position="830"/>
        <end position="965"/>
    </location>
</feature>
<dbReference type="EMBL" id="JADGJQ010000023">
    <property type="protein sequence ID" value="KAJ3178943.1"/>
    <property type="molecule type" value="Genomic_DNA"/>
</dbReference>
<dbReference type="InterPro" id="IPR003395">
    <property type="entry name" value="RecF/RecN/SMC_N"/>
</dbReference>
<evidence type="ECO:0000256" key="6">
    <source>
        <dbReference type="ARBA" id="ARBA00022741"/>
    </source>
</evidence>
<evidence type="ECO:0000256" key="3">
    <source>
        <dbReference type="ARBA" id="ARBA00010171"/>
    </source>
</evidence>
<dbReference type="GO" id="GO:0030915">
    <property type="term" value="C:Smc5-Smc6 complex"/>
    <property type="evidence" value="ECO:0007669"/>
    <property type="project" value="UniProtKB-ARBA"/>
</dbReference>
<dbReference type="FunFam" id="3.40.50.300:FF:001301">
    <property type="entry name" value="Structural maintenance of chromosomes 5"/>
    <property type="match status" value="1"/>
</dbReference>
<dbReference type="PANTHER" id="PTHR45916:SF1">
    <property type="entry name" value="STRUCTURAL MAINTENANCE OF CHROMOSOMES PROTEIN 5"/>
    <property type="match status" value="1"/>
</dbReference>
<organism evidence="13 14">
    <name type="scientific">Geranomyces variabilis</name>
    <dbReference type="NCBI Taxonomy" id="109894"/>
    <lineage>
        <taxon>Eukaryota</taxon>
        <taxon>Fungi</taxon>
        <taxon>Fungi incertae sedis</taxon>
        <taxon>Chytridiomycota</taxon>
        <taxon>Chytridiomycota incertae sedis</taxon>
        <taxon>Chytridiomycetes</taxon>
        <taxon>Spizellomycetales</taxon>
        <taxon>Powellomycetaceae</taxon>
        <taxon>Geranomyces</taxon>
    </lineage>
</organism>
<evidence type="ECO:0000256" key="11">
    <source>
        <dbReference type="SAM" id="MobiDB-lite"/>
    </source>
</evidence>
<evidence type="ECO:0000313" key="13">
    <source>
        <dbReference type="EMBL" id="KAJ3178943.1"/>
    </source>
</evidence>
<dbReference type="Proteomes" id="UP001212152">
    <property type="component" value="Unassembled WGS sequence"/>
</dbReference>
<keyword evidence="9" id="KW-0539">Nucleus</keyword>
<evidence type="ECO:0000256" key="5">
    <source>
        <dbReference type="ARBA" id="ARBA00022454"/>
    </source>
</evidence>
<comment type="subcellular location">
    <subcellularLocation>
        <location evidence="2">Chromosome</location>
    </subcellularLocation>
    <subcellularLocation>
        <location evidence="1">Nucleus</location>
    </subcellularLocation>
</comment>
<dbReference type="GO" id="GO:0005634">
    <property type="term" value="C:nucleus"/>
    <property type="evidence" value="ECO:0007669"/>
    <property type="project" value="UniProtKB-SubCell"/>
</dbReference>
<feature type="coiled-coil region" evidence="10">
    <location>
        <begin position="321"/>
        <end position="487"/>
    </location>
</feature>
<dbReference type="InterPro" id="IPR027417">
    <property type="entry name" value="P-loop_NTPase"/>
</dbReference>
<accession>A0AAD5TMH8</accession>
<gene>
    <name evidence="13" type="primary">SMC5</name>
    <name evidence="13" type="ORF">HDU87_003211</name>
</gene>
<evidence type="ECO:0000256" key="10">
    <source>
        <dbReference type="SAM" id="Coils"/>
    </source>
</evidence>
<evidence type="ECO:0000313" key="14">
    <source>
        <dbReference type="Proteomes" id="UP001212152"/>
    </source>
</evidence>
<dbReference type="PANTHER" id="PTHR45916">
    <property type="entry name" value="STRUCTURAL MAINTENANCE OF CHROMOSOMES PROTEIN 5"/>
    <property type="match status" value="1"/>
</dbReference>
<comment type="similarity">
    <text evidence="3">Belongs to the SMC family. SMC5 subfamily.</text>
</comment>